<dbReference type="RefSeq" id="XP_018464892.1">
    <property type="nucleotide sequence ID" value="XM_018609390.2"/>
</dbReference>
<sequence>MYGVGGSGTAGLAEVYAMRKVYKENMKKKIEAVAAAAAAAKEDKDNVVEKTRIGEMKKPKKSLNNSSRVSSVNI</sequence>
<evidence type="ECO:0000313" key="3">
    <source>
        <dbReference type="RefSeq" id="XP_018464892.1"/>
    </source>
</evidence>
<dbReference type="OrthoDB" id="1108232at2759"/>
<name>A0A6J0LXU8_RAPSA</name>
<proteinExistence type="predicted"/>
<feature type="region of interest" description="Disordered" evidence="1">
    <location>
        <begin position="50"/>
        <end position="74"/>
    </location>
</feature>
<dbReference type="GeneID" id="108836198"/>
<gene>
    <name evidence="3" type="primary">LOC108836198</name>
</gene>
<dbReference type="AlphaFoldDB" id="A0A6J0LXU8"/>
<reference evidence="3" key="1">
    <citation type="submission" date="2025-08" db="UniProtKB">
        <authorList>
            <consortium name="RefSeq"/>
        </authorList>
    </citation>
    <scope>IDENTIFICATION</scope>
    <source>
        <tissue evidence="3">Leaf</tissue>
    </source>
</reference>
<organism evidence="2 3">
    <name type="scientific">Raphanus sativus</name>
    <name type="common">Radish</name>
    <name type="synonym">Raphanus raphanistrum var. sativus</name>
    <dbReference type="NCBI Taxonomy" id="3726"/>
    <lineage>
        <taxon>Eukaryota</taxon>
        <taxon>Viridiplantae</taxon>
        <taxon>Streptophyta</taxon>
        <taxon>Embryophyta</taxon>
        <taxon>Tracheophyta</taxon>
        <taxon>Spermatophyta</taxon>
        <taxon>Magnoliopsida</taxon>
        <taxon>eudicotyledons</taxon>
        <taxon>Gunneridae</taxon>
        <taxon>Pentapetalae</taxon>
        <taxon>rosids</taxon>
        <taxon>malvids</taxon>
        <taxon>Brassicales</taxon>
        <taxon>Brassicaceae</taxon>
        <taxon>Brassiceae</taxon>
        <taxon>Raphanus</taxon>
    </lineage>
</organism>
<evidence type="ECO:0000256" key="1">
    <source>
        <dbReference type="SAM" id="MobiDB-lite"/>
    </source>
</evidence>
<keyword evidence="2" id="KW-1185">Reference proteome</keyword>
<protein>
    <submittedName>
        <fullName evidence="3">Uncharacterized protein LOC108836198</fullName>
    </submittedName>
</protein>
<dbReference type="KEGG" id="rsz:108836198"/>
<feature type="compositionally biased region" description="Low complexity" evidence="1">
    <location>
        <begin position="62"/>
        <end position="74"/>
    </location>
</feature>
<dbReference type="Proteomes" id="UP000504610">
    <property type="component" value="Unplaced"/>
</dbReference>
<evidence type="ECO:0000313" key="2">
    <source>
        <dbReference type="Proteomes" id="UP000504610"/>
    </source>
</evidence>
<accession>A0A6J0LXU8</accession>